<reference evidence="3" key="1">
    <citation type="submission" date="2020-05" db="EMBL/GenBank/DDBJ databases">
        <title>WGS assembly of Panicum virgatum.</title>
        <authorList>
            <person name="Lovell J.T."/>
            <person name="Jenkins J."/>
            <person name="Shu S."/>
            <person name="Juenger T.E."/>
            <person name="Schmutz J."/>
        </authorList>
    </citation>
    <scope>NUCLEOTIDE SEQUENCE</scope>
    <source>
        <strain evidence="3">AP13</strain>
    </source>
</reference>
<protein>
    <recommendedName>
        <fullName evidence="2">Disease resistance R13L4/SHOC-2-like LRR domain-containing protein</fullName>
    </recommendedName>
</protein>
<dbReference type="Gene3D" id="3.80.10.10">
    <property type="entry name" value="Ribonuclease Inhibitor"/>
    <property type="match status" value="1"/>
</dbReference>
<dbReference type="SUPFAM" id="SSF52058">
    <property type="entry name" value="L domain-like"/>
    <property type="match status" value="1"/>
</dbReference>
<dbReference type="AlphaFoldDB" id="A0A8T0V6T0"/>
<dbReference type="Pfam" id="PF23598">
    <property type="entry name" value="LRR_14"/>
    <property type="match status" value="1"/>
</dbReference>
<evidence type="ECO:0000313" key="3">
    <source>
        <dbReference type="EMBL" id="KAG2630940.1"/>
    </source>
</evidence>
<keyword evidence="1" id="KW-0677">Repeat</keyword>
<organism evidence="3 4">
    <name type="scientific">Panicum virgatum</name>
    <name type="common">Blackwell switchgrass</name>
    <dbReference type="NCBI Taxonomy" id="38727"/>
    <lineage>
        <taxon>Eukaryota</taxon>
        <taxon>Viridiplantae</taxon>
        <taxon>Streptophyta</taxon>
        <taxon>Embryophyta</taxon>
        <taxon>Tracheophyta</taxon>
        <taxon>Spermatophyta</taxon>
        <taxon>Magnoliopsida</taxon>
        <taxon>Liliopsida</taxon>
        <taxon>Poales</taxon>
        <taxon>Poaceae</taxon>
        <taxon>PACMAD clade</taxon>
        <taxon>Panicoideae</taxon>
        <taxon>Panicodae</taxon>
        <taxon>Paniceae</taxon>
        <taxon>Panicinae</taxon>
        <taxon>Panicum</taxon>
        <taxon>Panicum sect. Hiantes</taxon>
    </lineage>
</organism>
<feature type="domain" description="Disease resistance R13L4/SHOC-2-like LRR" evidence="2">
    <location>
        <begin position="93"/>
        <end position="194"/>
    </location>
</feature>
<evidence type="ECO:0000313" key="4">
    <source>
        <dbReference type="Proteomes" id="UP000823388"/>
    </source>
</evidence>
<evidence type="ECO:0000256" key="1">
    <source>
        <dbReference type="ARBA" id="ARBA00022737"/>
    </source>
</evidence>
<dbReference type="Proteomes" id="UP000823388">
    <property type="component" value="Chromosome 3K"/>
</dbReference>
<dbReference type="InterPro" id="IPR055414">
    <property type="entry name" value="LRR_R13L4/SHOC2-like"/>
</dbReference>
<gene>
    <name evidence="3" type="ORF">PVAP13_3KG560751</name>
</gene>
<dbReference type="InterPro" id="IPR032675">
    <property type="entry name" value="LRR_dom_sf"/>
</dbReference>
<dbReference type="EMBL" id="CM029041">
    <property type="protein sequence ID" value="KAG2630940.1"/>
    <property type="molecule type" value="Genomic_DNA"/>
</dbReference>
<keyword evidence="4" id="KW-1185">Reference proteome</keyword>
<name>A0A8T0V6T0_PANVG</name>
<proteinExistence type="predicted"/>
<comment type="caution">
    <text evidence="3">The sequence shown here is derived from an EMBL/GenBank/DDBJ whole genome shotgun (WGS) entry which is preliminary data.</text>
</comment>
<sequence>MKSLRTLGQFELGNSLDSIKGLRELTNLTNLEISFNYSKSGDEAAARCREVMRALENLCNLKHLHIDSHNKLVRSCLDVWRSVPPHLESFHAREVLEDDVGMLSHLPSLIHLVLNIRRAPENKIIVSGGSGSFPILKHFTIVYGRISYLTFEAGAMPKLERLELCFNAKGCDKYGAAPAGIEHLPGLKEISVPIGGGWS</sequence>
<evidence type="ECO:0000259" key="2">
    <source>
        <dbReference type="Pfam" id="PF23598"/>
    </source>
</evidence>
<accession>A0A8T0V6T0</accession>